<evidence type="ECO:0000313" key="4">
    <source>
        <dbReference type="EMBL" id="MBC5667935.1"/>
    </source>
</evidence>
<dbReference type="InterPro" id="IPR000086">
    <property type="entry name" value="NUDIX_hydrolase_dom"/>
</dbReference>
<dbReference type="PROSITE" id="PS51462">
    <property type="entry name" value="NUDIX"/>
    <property type="match status" value="1"/>
</dbReference>
<reference evidence="4 5" key="1">
    <citation type="submission" date="2020-08" db="EMBL/GenBank/DDBJ databases">
        <title>Genome public.</title>
        <authorList>
            <person name="Liu C."/>
            <person name="Sun Q."/>
        </authorList>
    </citation>
    <scope>NUCLEOTIDE SEQUENCE [LARGE SCALE GENOMIC DNA]</scope>
    <source>
        <strain evidence="4 5">BX4</strain>
    </source>
</reference>
<dbReference type="SUPFAM" id="SSF55811">
    <property type="entry name" value="Nudix"/>
    <property type="match status" value="1"/>
</dbReference>
<sequence>MKEFKRINRQIVYKGAILDFCKDDIITPKGHHVKWDFLQHKGAAAVIPVLDDGRIIMVRQWRNAIDRFALEIPAGGRDGENEPTNMCAARELEEETGYKSSRVEFLQTLVPAIAYSGEKIDVYVAFDLEKSHQKFDEDEDISLEIHTIDELMEKIIANEINDAKTVSSLLTYYCKYVKGDCEK</sequence>
<proteinExistence type="predicted"/>
<dbReference type="PROSITE" id="PS00893">
    <property type="entry name" value="NUDIX_BOX"/>
    <property type="match status" value="1"/>
</dbReference>
<dbReference type="Gene3D" id="3.90.79.10">
    <property type="entry name" value="Nucleoside Triphosphate Pyrophosphohydrolase"/>
    <property type="match status" value="1"/>
</dbReference>
<dbReference type="GO" id="GO:0016787">
    <property type="term" value="F:hydrolase activity"/>
    <property type="evidence" value="ECO:0007669"/>
    <property type="project" value="UniProtKB-KW"/>
</dbReference>
<protein>
    <submittedName>
        <fullName evidence="4">NUDIX hydrolase</fullName>
    </submittedName>
</protein>
<dbReference type="PANTHER" id="PTHR11839">
    <property type="entry name" value="UDP/ADP-SUGAR PYROPHOSPHATASE"/>
    <property type="match status" value="1"/>
</dbReference>
<comment type="cofactor">
    <cofactor evidence="1">
        <name>Mg(2+)</name>
        <dbReference type="ChEBI" id="CHEBI:18420"/>
    </cofactor>
</comment>
<evidence type="ECO:0000259" key="3">
    <source>
        <dbReference type="PROSITE" id="PS51462"/>
    </source>
</evidence>
<keyword evidence="5" id="KW-1185">Reference proteome</keyword>
<dbReference type="Pfam" id="PF00293">
    <property type="entry name" value="NUDIX"/>
    <property type="match status" value="1"/>
</dbReference>
<evidence type="ECO:0000256" key="2">
    <source>
        <dbReference type="ARBA" id="ARBA00022801"/>
    </source>
</evidence>
<dbReference type="RefSeq" id="WP_186840382.1">
    <property type="nucleotide sequence ID" value="NZ_JACOOZ010000005.1"/>
</dbReference>
<gene>
    <name evidence="4" type="ORF">H8S00_08080</name>
</gene>
<dbReference type="EMBL" id="JACOOZ010000005">
    <property type="protein sequence ID" value="MBC5667935.1"/>
    <property type="molecule type" value="Genomic_DNA"/>
</dbReference>
<dbReference type="PANTHER" id="PTHR11839:SF18">
    <property type="entry name" value="NUDIX HYDROLASE DOMAIN-CONTAINING PROTEIN"/>
    <property type="match status" value="1"/>
</dbReference>
<evidence type="ECO:0000256" key="1">
    <source>
        <dbReference type="ARBA" id="ARBA00001946"/>
    </source>
</evidence>
<dbReference type="InterPro" id="IPR020084">
    <property type="entry name" value="NUDIX_hydrolase_CS"/>
</dbReference>
<keyword evidence="2 4" id="KW-0378">Hydrolase</keyword>
<evidence type="ECO:0000313" key="5">
    <source>
        <dbReference type="Proteomes" id="UP000597877"/>
    </source>
</evidence>
<organism evidence="4 5">
    <name type="scientific">Eubacterium segne</name>
    <dbReference type="NCBI Taxonomy" id="2763045"/>
    <lineage>
        <taxon>Bacteria</taxon>
        <taxon>Bacillati</taxon>
        <taxon>Bacillota</taxon>
        <taxon>Clostridia</taxon>
        <taxon>Eubacteriales</taxon>
        <taxon>Eubacteriaceae</taxon>
        <taxon>Eubacterium</taxon>
    </lineage>
</organism>
<dbReference type="Proteomes" id="UP000597877">
    <property type="component" value="Unassembled WGS sequence"/>
</dbReference>
<feature type="domain" description="Nudix hydrolase" evidence="3">
    <location>
        <begin position="40"/>
        <end position="168"/>
    </location>
</feature>
<accession>A0ABR7F5B8</accession>
<dbReference type="InterPro" id="IPR015797">
    <property type="entry name" value="NUDIX_hydrolase-like_dom_sf"/>
</dbReference>
<name>A0ABR7F5B8_9FIRM</name>
<comment type="caution">
    <text evidence="4">The sequence shown here is derived from an EMBL/GenBank/DDBJ whole genome shotgun (WGS) entry which is preliminary data.</text>
</comment>